<evidence type="ECO:0000313" key="2">
    <source>
        <dbReference type="Proteomes" id="UP000283530"/>
    </source>
</evidence>
<keyword evidence="2" id="KW-1185">Reference proteome</keyword>
<dbReference type="EMBL" id="QPKB01000003">
    <property type="protein sequence ID" value="RWR78740.1"/>
    <property type="molecule type" value="Genomic_DNA"/>
</dbReference>
<reference evidence="1 2" key="1">
    <citation type="journal article" date="2019" name="Nat. Plants">
        <title>Stout camphor tree genome fills gaps in understanding of flowering plant genome evolution.</title>
        <authorList>
            <person name="Chaw S.M."/>
            <person name="Liu Y.C."/>
            <person name="Wu Y.W."/>
            <person name="Wang H.Y."/>
            <person name="Lin C.I."/>
            <person name="Wu C.S."/>
            <person name="Ke H.M."/>
            <person name="Chang L.Y."/>
            <person name="Hsu C.Y."/>
            <person name="Yang H.T."/>
            <person name="Sudianto E."/>
            <person name="Hsu M.H."/>
            <person name="Wu K.P."/>
            <person name="Wang L.N."/>
            <person name="Leebens-Mack J.H."/>
            <person name="Tsai I.J."/>
        </authorList>
    </citation>
    <scope>NUCLEOTIDE SEQUENCE [LARGE SCALE GENOMIC DNA]</scope>
    <source>
        <strain evidence="2">cv. Chaw 1501</strain>
        <tissue evidence="1">Young leaves</tissue>
    </source>
</reference>
<comment type="caution">
    <text evidence="1">The sequence shown here is derived from an EMBL/GenBank/DDBJ whole genome shotgun (WGS) entry which is preliminary data.</text>
</comment>
<dbReference type="Proteomes" id="UP000283530">
    <property type="component" value="Unassembled WGS sequence"/>
</dbReference>
<name>A0A3S4NLB3_9MAGN</name>
<protein>
    <submittedName>
        <fullName evidence="1">RNA polymerase beta subunit chloroplast</fullName>
    </submittedName>
</protein>
<dbReference type="AlphaFoldDB" id="A0A3S4NLB3"/>
<organism evidence="1 2">
    <name type="scientific">Cinnamomum micranthum f. kanehirae</name>
    <dbReference type="NCBI Taxonomy" id="337451"/>
    <lineage>
        <taxon>Eukaryota</taxon>
        <taxon>Viridiplantae</taxon>
        <taxon>Streptophyta</taxon>
        <taxon>Embryophyta</taxon>
        <taxon>Tracheophyta</taxon>
        <taxon>Spermatophyta</taxon>
        <taxon>Magnoliopsida</taxon>
        <taxon>Magnoliidae</taxon>
        <taxon>Laurales</taxon>
        <taxon>Lauraceae</taxon>
        <taxon>Cinnamomum</taxon>
    </lineage>
</organism>
<proteinExistence type="predicted"/>
<dbReference type="STRING" id="337451.A0A3S4NLB3"/>
<gene>
    <name evidence="1" type="ORF">CKAN_00728600</name>
</gene>
<sequence>MDVPAGIMHLLHNNPLGEGPSKGDNEYAKWKVGLYRDLVLLIFHKRCLLINRILLELVRKYVELQLLDEQYLNPIEDAPKSFRLLVRELRSLALELNHFLVFEKNFQINRKEA</sequence>
<accession>A0A3S4NLB3</accession>
<evidence type="ECO:0000313" key="1">
    <source>
        <dbReference type="EMBL" id="RWR78740.1"/>
    </source>
</evidence>
<dbReference type="OrthoDB" id="1927092at2759"/>